<evidence type="ECO:0000259" key="4">
    <source>
        <dbReference type="PROSITE" id="PS51077"/>
    </source>
</evidence>
<evidence type="ECO:0000256" key="2">
    <source>
        <dbReference type="ARBA" id="ARBA00023125"/>
    </source>
</evidence>
<dbReference type="InterPro" id="IPR005471">
    <property type="entry name" value="Tscrpt_reg_IclR_N"/>
</dbReference>
<proteinExistence type="predicted"/>
<dbReference type="InterPro" id="IPR036390">
    <property type="entry name" value="WH_DNA-bd_sf"/>
</dbReference>
<dbReference type="Gene3D" id="3.30.450.40">
    <property type="match status" value="1"/>
</dbReference>
<sequence>MPADANLNKTVLHVFKIMDALNAADNSLGVSELTRVTGLPKTTVFRLLGTLEHVHAVTATPNQQYHIGPKVLAYAKSADHQNSLVKVALPFMKEFAATTHENINIGILYENQVLYLHSEEGEQFSLQVNLFPVAPLYCSSMGKIFLTSFSNPELTQYLSQTTLKRRTVNTLTNDEQIRNELQKITQTGLSYDNEEYEYGLTCIAVPLYKDKELIAAASVSGPTSRLKVRGWEYIQDSIVEFGETLSSIL</sequence>
<evidence type="ECO:0000313" key="6">
    <source>
        <dbReference type="EMBL" id="MDT6989210.1"/>
    </source>
</evidence>
<feature type="domain" description="HTH iclR-type" evidence="4">
    <location>
        <begin position="8"/>
        <end position="69"/>
    </location>
</feature>
<reference evidence="6" key="2">
    <citation type="submission" date="2023-08" db="EMBL/GenBank/DDBJ databases">
        <authorList>
            <person name="Page C.A."/>
            <person name="Perez-Diaz I.M."/>
        </authorList>
    </citation>
    <scope>NUCLEOTIDE SEQUENCE</scope>
    <source>
        <strain evidence="6">7.8.46</strain>
    </source>
</reference>
<evidence type="ECO:0000313" key="7">
    <source>
        <dbReference type="EMBL" id="RMW55551.1"/>
    </source>
</evidence>
<dbReference type="SMART" id="SM00346">
    <property type="entry name" value="HTH_ICLR"/>
    <property type="match status" value="1"/>
</dbReference>
<dbReference type="RefSeq" id="WP_105921810.1">
    <property type="nucleotide sequence ID" value="NZ_CP104714.1"/>
</dbReference>
<dbReference type="SUPFAM" id="SSF46785">
    <property type="entry name" value="Winged helix' DNA-binding domain"/>
    <property type="match status" value="1"/>
</dbReference>
<evidence type="ECO:0000256" key="1">
    <source>
        <dbReference type="ARBA" id="ARBA00023015"/>
    </source>
</evidence>
<keyword evidence="3" id="KW-0804">Transcription</keyword>
<comment type="caution">
    <text evidence="6">The sequence shown here is derived from an EMBL/GenBank/DDBJ whole genome shotgun (WGS) entry which is preliminary data.</text>
</comment>
<dbReference type="Proteomes" id="UP001267003">
    <property type="component" value="Unassembled WGS sequence"/>
</dbReference>
<dbReference type="InterPro" id="IPR014757">
    <property type="entry name" value="Tscrpt_reg_IclR_C"/>
</dbReference>
<dbReference type="InterPro" id="IPR029016">
    <property type="entry name" value="GAF-like_dom_sf"/>
</dbReference>
<dbReference type="SUPFAM" id="SSF55781">
    <property type="entry name" value="GAF domain-like"/>
    <property type="match status" value="1"/>
</dbReference>
<dbReference type="GO" id="GO:0045892">
    <property type="term" value="P:negative regulation of DNA-templated transcription"/>
    <property type="evidence" value="ECO:0007669"/>
    <property type="project" value="TreeGrafter"/>
</dbReference>
<name>A0A2S9VXY9_LACPE</name>
<evidence type="ECO:0000313" key="9">
    <source>
        <dbReference type="Proteomes" id="UP001267003"/>
    </source>
</evidence>
<dbReference type="InterPro" id="IPR050707">
    <property type="entry name" value="HTH_MetabolicPath_Reg"/>
</dbReference>
<organism evidence="6 9">
    <name type="scientific">Lactiplantibacillus pentosus</name>
    <name type="common">Lactobacillus pentosus</name>
    <dbReference type="NCBI Taxonomy" id="1589"/>
    <lineage>
        <taxon>Bacteria</taxon>
        <taxon>Bacillati</taxon>
        <taxon>Bacillota</taxon>
        <taxon>Bacilli</taxon>
        <taxon>Lactobacillales</taxon>
        <taxon>Lactobacillaceae</taxon>
        <taxon>Lactiplantibacillus</taxon>
    </lineage>
</organism>
<dbReference type="EMBL" id="RDCL01000049">
    <property type="protein sequence ID" value="RMW55551.1"/>
    <property type="molecule type" value="Genomic_DNA"/>
</dbReference>
<dbReference type="Gene3D" id="1.10.10.10">
    <property type="entry name" value="Winged helix-like DNA-binding domain superfamily/Winged helix DNA-binding domain"/>
    <property type="match status" value="1"/>
</dbReference>
<dbReference type="GO" id="GO:0003700">
    <property type="term" value="F:DNA-binding transcription factor activity"/>
    <property type="evidence" value="ECO:0007669"/>
    <property type="project" value="TreeGrafter"/>
</dbReference>
<protein>
    <submittedName>
        <fullName evidence="6">IclR family transcriptional regulator</fullName>
    </submittedName>
</protein>
<dbReference type="InterPro" id="IPR036388">
    <property type="entry name" value="WH-like_DNA-bd_sf"/>
</dbReference>
<feature type="domain" description="IclR-ED" evidence="5">
    <location>
        <begin position="70"/>
        <end position="249"/>
    </location>
</feature>
<keyword evidence="2" id="KW-0238">DNA-binding</keyword>
<dbReference type="Pfam" id="PF01614">
    <property type="entry name" value="IclR_C"/>
    <property type="match status" value="1"/>
</dbReference>
<evidence type="ECO:0000256" key="3">
    <source>
        <dbReference type="ARBA" id="ARBA00023163"/>
    </source>
</evidence>
<dbReference type="PROSITE" id="PS51078">
    <property type="entry name" value="ICLR_ED"/>
    <property type="match status" value="1"/>
</dbReference>
<dbReference type="PROSITE" id="PS51077">
    <property type="entry name" value="HTH_ICLR"/>
    <property type="match status" value="1"/>
</dbReference>
<dbReference type="AlphaFoldDB" id="A0A2S9VXY9"/>
<accession>A0A2S9VXY9</accession>
<evidence type="ECO:0000313" key="8">
    <source>
        <dbReference type="Proteomes" id="UP000281061"/>
    </source>
</evidence>
<dbReference type="PANTHER" id="PTHR30136">
    <property type="entry name" value="HELIX-TURN-HELIX TRANSCRIPTIONAL REGULATOR, ICLR FAMILY"/>
    <property type="match status" value="1"/>
</dbReference>
<evidence type="ECO:0000259" key="5">
    <source>
        <dbReference type="PROSITE" id="PS51078"/>
    </source>
</evidence>
<dbReference type="Proteomes" id="UP000281061">
    <property type="component" value="Unassembled WGS sequence"/>
</dbReference>
<dbReference type="GO" id="GO:0003677">
    <property type="term" value="F:DNA binding"/>
    <property type="evidence" value="ECO:0007669"/>
    <property type="project" value="UniProtKB-KW"/>
</dbReference>
<dbReference type="Pfam" id="PF09339">
    <property type="entry name" value="HTH_IclR"/>
    <property type="match status" value="1"/>
</dbReference>
<gene>
    <name evidence="7" type="ORF">D6U17_04695</name>
    <name evidence="6" type="ORF">RI536_03725</name>
</gene>
<dbReference type="PANTHER" id="PTHR30136:SF24">
    <property type="entry name" value="HTH-TYPE TRANSCRIPTIONAL REPRESSOR ALLR"/>
    <property type="match status" value="1"/>
</dbReference>
<keyword evidence="1" id="KW-0805">Transcription regulation</keyword>
<dbReference type="EMBL" id="JAVLAQ010000001">
    <property type="protein sequence ID" value="MDT6989210.1"/>
    <property type="molecule type" value="Genomic_DNA"/>
</dbReference>
<reference evidence="7 8" key="1">
    <citation type="submission" date="2018-10" db="EMBL/GenBank/DDBJ databases">
        <title>Genome sequences of five Lactobacillus pentosus strains isolated from brines of traditionally fermented spanish-style green table olives and differences between them.</title>
        <authorList>
            <person name="Jimenez Diaz R."/>
        </authorList>
    </citation>
    <scope>NUCLEOTIDE SEQUENCE [LARGE SCALE GENOMIC DNA]</scope>
    <source>
        <strain evidence="7 8">IG8</strain>
    </source>
</reference>